<proteinExistence type="predicted"/>
<evidence type="ECO:0000313" key="1">
    <source>
        <dbReference type="EMBL" id="KAJ9081125.1"/>
    </source>
</evidence>
<organism evidence="1 2">
    <name type="scientific">Entomophthora muscae</name>
    <dbReference type="NCBI Taxonomy" id="34485"/>
    <lineage>
        <taxon>Eukaryota</taxon>
        <taxon>Fungi</taxon>
        <taxon>Fungi incertae sedis</taxon>
        <taxon>Zoopagomycota</taxon>
        <taxon>Entomophthoromycotina</taxon>
        <taxon>Entomophthoromycetes</taxon>
        <taxon>Entomophthorales</taxon>
        <taxon>Entomophthoraceae</taxon>
        <taxon>Entomophthora</taxon>
    </lineage>
</organism>
<name>A0ACC2U2S9_9FUNG</name>
<gene>
    <name evidence="1" type="ORF">DSO57_1017987</name>
</gene>
<evidence type="ECO:0000313" key="2">
    <source>
        <dbReference type="Proteomes" id="UP001165960"/>
    </source>
</evidence>
<sequence>MNHLIFTAVLTACLGIGGYQQGPEFFGPSPEGLGHYPHYDPGQLNSSYSGSWPPLVSLHFTLSIVVYTSMYYVLTYFAGSFRRYNFHAKVFCWLMTIYLIITALTGFQFAKLLPYLLQVVPSITGYYTNMCLLASWTHFLWGMWLVRSLAAEWFSQLMMFSLLLQKNLLIPIYLVLRETVLNYLGACFGHDQSFKYSASSKYIFVDVVGAEVCLPGLLGCGLVEYVSKDGRALVSHFLFNGCGQKTVAATSDEEHLFGEASNMEMREKRTVAEIYMDQT</sequence>
<dbReference type="Proteomes" id="UP001165960">
    <property type="component" value="Unassembled WGS sequence"/>
</dbReference>
<comment type="caution">
    <text evidence="1">The sequence shown here is derived from an EMBL/GenBank/DDBJ whole genome shotgun (WGS) entry which is preliminary data.</text>
</comment>
<keyword evidence="2" id="KW-1185">Reference proteome</keyword>
<accession>A0ACC2U2S9</accession>
<dbReference type="EMBL" id="QTSX02001497">
    <property type="protein sequence ID" value="KAJ9081125.1"/>
    <property type="molecule type" value="Genomic_DNA"/>
</dbReference>
<reference evidence="1" key="1">
    <citation type="submission" date="2022-04" db="EMBL/GenBank/DDBJ databases">
        <title>Genome of the entomopathogenic fungus Entomophthora muscae.</title>
        <authorList>
            <person name="Elya C."/>
            <person name="Lovett B.R."/>
            <person name="Lee E."/>
            <person name="Macias A.M."/>
            <person name="Hajek A.E."/>
            <person name="De Bivort B.L."/>
            <person name="Kasson M.T."/>
            <person name="De Fine Licht H.H."/>
            <person name="Stajich J.E."/>
        </authorList>
    </citation>
    <scope>NUCLEOTIDE SEQUENCE</scope>
    <source>
        <strain evidence="1">Berkeley</strain>
    </source>
</reference>
<protein>
    <submittedName>
        <fullName evidence="1">Uncharacterized protein</fullName>
    </submittedName>
</protein>